<protein>
    <recommendedName>
        <fullName evidence="3">Transcription initiation factor TFIID subunit 8</fullName>
    </recommendedName>
</protein>
<evidence type="ECO:0000313" key="10">
    <source>
        <dbReference type="Proteomes" id="UP000799779"/>
    </source>
</evidence>
<proteinExistence type="inferred from homology"/>
<evidence type="ECO:0000256" key="7">
    <source>
        <dbReference type="SAM" id="MobiDB-lite"/>
    </source>
</evidence>
<accession>A0A6A5WE69</accession>
<evidence type="ECO:0000256" key="6">
    <source>
        <dbReference type="ARBA" id="ARBA00023242"/>
    </source>
</evidence>
<dbReference type="InterPro" id="IPR009072">
    <property type="entry name" value="Histone-fold"/>
</dbReference>
<feature type="region of interest" description="Disordered" evidence="7">
    <location>
        <begin position="267"/>
        <end position="313"/>
    </location>
</feature>
<dbReference type="Proteomes" id="UP000799779">
    <property type="component" value="Unassembled WGS sequence"/>
</dbReference>
<dbReference type="OrthoDB" id="2193813at2759"/>
<dbReference type="AlphaFoldDB" id="A0A6A5WE69"/>
<feature type="compositionally biased region" description="Basic and acidic residues" evidence="7">
    <location>
        <begin position="406"/>
        <end position="424"/>
    </location>
</feature>
<dbReference type="InterPro" id="IPR019473">
    <property type="entry name" value="TFIID_su8_C"/>
</dbReference>
<comment type="similarity">
    <text evidence="2">Belongs to the TAF8 family.</text>
</comment>
<feature type="compositionally biased region" description="Acidic residues" evidence="7">
    <location>
        <begin position="425"/>
        <end position="437"/>
    </location>
</feature>
<feature type="compositionally biased region" description="Pro residues" evidence="7">
    <location>
        <begin position="91"/>
        <end position="103"/>
    </location>
</feature>
<keyword evidence="5" id="KW-0804">Transcription</keyword>
<feature type="region of interest" description="Disordered" evidence="7">
    <location>
        <begin position="406"/>
        <end position="443"/>
    </location>
</feature>
<reference evidence="9" key="1">
    <citation type="journal article" date="2020" name="Stud. Mycol.">
        <title>101 Dothideomycetes genomes: a test case for predicting lifestyles and emergence of pathogens.</title>
        <authorList>
            <person name="Haridas S."/>
            <person name="Albert R."/>
            <person name="Binder M."/>
            <person name="Bloem J."/>
            <person name="Labutti K."/>
            <person name="Salamov A."/>
            <person name="Andreopoulos B."/>
            <person name="Baker S."/>
            <person name="Barry K."/>
            <person name="Bills G."/>
            <person name="Bluhm B."/>
            <person name="Cannon C."/>
            <person name="Castanera R."/>
            <person name="Culley D."/>
            <person name="Daum C."/>
            <person name="Ezra D."/>
            <person name="Gonzalez J."/>
            <person name="Henrissat B."/>
            <person name="Kuo A."/>
            <person name="Liang C."/>
            <person name="Lipzen A."/>
            <person name="Lutzoni F."/>
            <person name="Magnuson J."/>
            <person name="Mondo S."/>
            <person name="Nolan M."/>
            <person name="Ohm R."/>
            <person name="Pangilinan J."/>
            <person name="Park H.-J."/>
            <person name="Ramirez L."/>
            <person name="Alfaro M."/>
            <person name="Sun H."/>
            <person name="Tritt A."/>
            <person name="Yoshinaga Y."/>
            <person name="Zwiers L.-H."/>
            <person name="Turgeon B."/>
            <person name="Goodwin S."/>
            <person name="Spatafora J."/>
            <person name="Crous P."/>
            <person name="Grigoriev I."/>
        </authorList>
    </citation>
    <scope>NUCLEOTIDE SEQUENCE</scope>
    <source>
        <strain evidence="9">CBS 123094</strain>
    </source>
</reference>
<evidence type="ECO:0000256" key="3">
    <source>
        <dbReference type="ARBA" id="ARBA00017307"/>
    </source>
</evidence>
<evidence type="ECO:0000313" key="9">
    <source>
        <dbReference type="EMBL" id="KAF1999747.1"/>
    </source>
</evidence>
<evidence type="ECO:0000256" key="5">
    <source>
        <dbReference type="ARBA" id="ARBA00023163"/>
    </source>
</evidence>
<sequence>MFGRVGARRASHTVPEAVAGRYSQACLSECDIPMDTERSSTIVRRSICIDSLAHAVLRAHRAQWQHIRRTPRLPAVTRTRTRSIPDTPAALLPPSPATFPRPAPDLHHERPLRTTPAGAQPMPGLISPSSDASAGPTVTMKRAREQPAASSLGEPHVKKRRVLHKLNKTQPVQTIRDPINAELDIGGLSQDFIDRQLKRAIAIQCKGIGYDSARPDALEAMRGMVHEFMSNFTSQVRSSMVSARRTESVSHDWVCALLSSGITGSSSLEPHLDTGNLPGEFLQPPLPSPQRPDTPPPEIDGLLGPELSGRRDKEERKWIPANFPAFPGKYTYKATPVFVQRETDPRKIREKATEYGIEAEKSLRKLMAAQKRGLQGNKVKKPRLSKRILGSDELWKKAMDEQIKQEEERLRLVNEKRERDRQDDIDNGFDPPPDEPVQEPRKIINLEETPRVNYDRRFWRMSAREGGAGH</sequence>
<evidence type="ECO:0000256" key="4">
    <source>
        <dbReference type="ARBA" id="ARBA00023015"/>
    </source>
</evidence>
<keyword evidence="10" id="KW-1185">Reference proteome</keyword>
<dbReference type="PANTHER" id="PTHR46469">
    <property type="entry name" value="TRANSCRIPTION INITIATION FACTOR TFIID SUBUNIT 8"/>
    <property type="match status" value="1"/>
</dbReference>
<dbReference type="Gene3D" id="1.10.20.10">
    <property type="entry name" value="Histone, subunit A"/>
    <property type="match status" value="1"/>
</dbReference>
<feature type="compositionally biased region" description="Pro residues" evidence="7">
    <location>
        <begin position="284"/>
        <end position="298"/>
    </location>
</feature>
<organism evidence="9 10">
    <name type="scientific">Amniculicola lignicola CBS 123094</name>
    <dbReference type="NCBI Taxonomy" id="1392246"/>
    <lineage>
        <taxon>Eukaryota</taxon>
        <taxon>Fungi</taxon>
        <taxon>Dikarya</taxon>
        <taxon>Ascomycota</taxon>
        <taxon>Pezizomycotina</taxon>
        <taxon>Dothideomycetes</taxon>
        <taxon>Pleosporomycetidae</taxon>
        <taxon>Pleosporales</taxon>
        <taxon>Amniculicolaceae</taxon>
        <taxon>Amniculicola</taxon>
    </lineage>
</organism>
<feature type="region of interest" description="Disordered" evidence="7">
    <location>
        <begin position="85"/>
        <end position="138"/>
    </location>
</feature>
<keyword evidence="4" id="KW-0805">Transcription regulation</keyword>
<dbReference type="CDD" id="cd08049">
    <property type="entry name" value="TAF8"/>
    <property type="match status" value="1"/>
</dbReference>
<evidence type="ECO:0000259" key="8">
    <source>
        <dbReference type="SMART" id="SM00576"/>
    </source>
</evidence>
<gene>
    <name evidence="9" type="ORF">P154DRAFT_535250</name>
</gene>
<evidence type="ECO:0000256" key="1">
    <source>
        <dbReference type="ARBA" id="ARBA00004123"/>
    </source>
</evidence>
<dbReference type="InterPro" id="IPR006565">
    <property type="entry name" value="BTP"/>
</dbReference>
<dbReference type="PANTHER" id="PTHR46469:SF1">
    <property type="entry name" value="TRANSCRIPTION INITIATION FACTOR TFIID SUBUNIT 8"/>
    <property type="match status" value="1"/>
</dbReference>
<dbReference type="CDD" id="cd00076">
    <property type="entry name" value="HFD_SF"/>
    <property type="match status" value="1"/>
</dbReference>
<dbReference type="Pfam" id="PF10406">
    <property type="entry name" value="TAF8_C"/>
    <property type="match status" value="1"/>
</dbReference>
<dbReference type="GO" id="GO:0005669">
    <property type="term" value="C:transcription factor TFIID complex"/>
    <property type="evidence" value="ECO:0007669"/>
    <property type="project" value="InterPro"/>
</dbReference>
<keyword evidence="6" id="KW-0539">Nucleus</keyword>
<dbReference type="GO" id="GO:0006367">
    <property type="term" value="P:transcription initiation at RNA polymerase II promoter"/>
    <property type="evidence" value="ECO:0007669"/>
    <property type="project" value="TreeGrafter"/>
</dbReference>
<dbReference type="EMBL" id="ML977593">
    <property type="protein sequence ID" value="KAF1999747.1"/>
    <property type="molecule type" value="Genomic_DNA"/>
</dbReference>
<evidence type="ECO:0000256" key="2">
    <source>
        <dbReference type="ARBA" id="ARBA00008767"/>
    </source>
</evidence>
<dbReference type="SMART" id="SM00576">
    <property type="entry name" value="BTP"/>
    <property type="match status" value="1"/>
</dbReference>
<dbReference type="GO" id="GO:0046982">
    <property type="term" value="F:protein heterodimerization activity"/>
    <property type="evidence" value="ECO:0007669"/>
    <property type="project" value="InterPro"/>
</dbReference>
<name>A0A6A5WE69_9PLEO</name>
<dbReference type="InterPro" id="IPR037818">
    <property type="entry name" value="TAF8"/>
</dbReference>
<comment type="subcellular location">
    <subcellularLocation>
        <location evidence="1">Nucleus</location>
    </subcellularLocation>
</comment>
<dbReference type="Pfam" id="PF07524">
    <property type="entry name" value="Bromo_TP"/>
    <property type="match status" value="1"/>
</dbReference>
<feature type="domain" description="Bromodomain associated" evidence="8">
    <location>
        <begin position="191"/>
        <end position="265"/>
    </location>
</feature>